<evidence type="ECO:0000313" key="2">
    <source>
        <dbReference type="EMBL" id="QOI90231.1"/>
    </source>
</evidence>
<keyword evidence="3" id="KW-1185">Reference proteome</keyword>
<protein>
    <submittedName>
        <fullName evidence="2">Uncharacterized protein</fullName>
    </submittedName>
</protein>
<name>A0A7M3UNH4_9VIRU</name>
<feature type="compositionally biased region" description="Acidic residues" evidence="1">
    <location>
        <begin position="247"/>
        <end position="275"/>
    </location>
</feature>
<accession>A0A7M3UNH4</accession>
<dbReference type="EMBL" id="MT663534">
    <property type="protein sequence ID" value="QOI90231.1"/>
    <property type="molecule type" value="Genomic_DNA"/>
</dbReference>
<evidence type="ECO:0000256" key="1">
    <source>
        <dbReference type="SAM" id="MobiDB-lite"/>
    </source>
</evidence>
<reference evidence="2" key="1">
    <citation type="submission" date="2020-06" db="EMBL/GenBank/DDBJ databases">
        <title>Lateral gene transfer of anion-conducting channel rhodopsins between green algae and giant viruses.</title>
        <authorList>
            <person name="Rozenberg A."/>
            <person name="Oppermann J."/>
            <person name="Wietek J."/>
            <person name="Fernandez Lahore R.G."/>
            <person name="Sandaa R.-A."/>
            <person name="Bratbak G."/>
            <person name="Hegemann P."/>
            <person name="Beja O."/>
        </authorList>
    </citation>
    <scope>NUCLEOTIDE SEQUENCE</scope>
    <source>
        <strain evidence="2">01B</strain>
    </source>
</reference>
<dbReference type="InterPro" id="IPR043804">
    <property type="entry name" value="DUF5871"/>
</dbReference>
<sequence>MSSIIIPSEFDISKLTYGEIKRMDNGGKMVSIGYNKQPLIIQTCECYAPFGLQCYQNDDGKAPSYALDLSFKDMDKRKPLKQLHDVFSQLDAKNIEIGMENATTWLSQKKAPKSTDVIEALYTPIIKVANDEKYPSTYKFKLPYRNGGFACDVYDKNHNLMDMSKLEDNKTKGSKCTALLQCTGIWVAASKFGMSWKCIQLKCCVKESFTGFCMKHIPNDNIVGEDIDEDEEVNVVSKVKALKVDEEKPDESDDENDDDVDDDDDDDDADDDDEPMPVVVKKKK</sequence>
<evidence type="ECO:0000313" key="3">
    <source>
        <dbReference type="Proteomes" id="UP001162120"/>
    </source>
</evidence>
<dbReference type="Proteomes" id="UP001162120">
    <property type="component" value="Segment"/>
</dbReference>
<dbReference type="Pfam" id="PF19196">
    <property type="entry name" value="DUF5871"/>
    <property type="match status" value="1"/>
</dbReference>
<organism evidence="2 3">
    <name type="scientific">Pyramimonas orientalis virus 01B</name>
    <dbReference type="NCBI Taxonomy" id="3134525"/>
    <lineage>
        <taxon>Viruses</taxon>
        <taxon>Varidnaviria</taxon>
        <taxon>Bamfordvirae</taxon>
        <taxon>Nucleocytoviricota</taxon>
        <taxon>Megaviricetes</taxon>
        <taxon>Imitervirales</taxon>
        <taxon>Allomimiviridae</taxon>
        <taxon>Heliosvirus</taxon>
        <taxon>Heliosvirus raunefjordenense</taxon>
    </lineage>
</organism>
<gene>
    <name evidence="2" type="ORF">HWQ62_00094</name>
</gene>
<feature type="region of interest" description="Disordered" evidence="1">
    <location>
        <begin position="238"/>
        <end position="284"/>
    </location>
</feature>
<proteinExistence type="predicted"/>